<organism evidence="1 2">
    <name type="scientific">Actinomadura harenae</name>
    <dbReference type="NCBI Taxonomy" id="2483351"/>
    <lineage>
        <taxon>Bacteria</taxon>
        <taxon>Bacillati</taxon>
        <taxon>Actinomycetota</taxon>
        <taxon>Actinomycetes</taxon>
        <taxon>Streptosporangiales</taxon>
        <taxon>Thermomonosporaceae</taxon>
        <taxon>Actinomadura</taxon>
    </lineage>
</organism>
<gene>
    <name evidence="1" type="ORF">EBO15_28270</name>
</gene>
<accession>A0A3M2LS04</accession>
<evidence type="ECO:0000313" key="1">
    <source>
        <dbReference type="EMBL" id="RMI39866.1"/>
    </source>
</evidence>
<dbReference type="AlphaFoldDB" id="A0A3M2LS04"/>
<sequence>MNELVSKTPIEPAHPEIGIVTFDVPIKGGRLLYVDPGDHSITSWTLPTADQGTGLDKVRKRIKLFS</sequence>
<reference evidence="1 2" key="1">
    <citation type="submission" date="2018-10" db="EMBL/GenBank/DDBJ databases">
        <title>Isolation from soil.</title>
        <authorList>
            <person name="Hu J."/>
        </authorList>
    </citation>
    <scope>NUCLEOTIDE SEQUENCE [LARGE SCALE GENOMIC DNA]</scope>
    <source>
        <strain evidence="1 2">NEAU-Ht49</strain>
    </source>
</reference>
<dbReference type="EMBL" id="RFFG01000061">
    <property type="protein sequence ID" value="RMI39866.1"/>
    <property type="molecule type" value="Genomic_DNA"/>
</dbReference>
<protein>
    <submittedName>
        <fullName evidence="1">Uncharacterized protein</fullName>
    </submittedName>
</protein>
<name>A0A3M2LS04_9ACTN</name>
<comment type="caution">
    <text evidence="1">The sequence shown here is derived from an EMBL/GenBank/DDBJ whole genome shotgun (WGS) entry which is preliminary data.</text>
</comment>
<proteinExistence type="predicted"/>
<evidence type="ECO:0000313" key="2">
    <source>
        <dbReference type="Proteomes" id="UP000282674"/>
    </source>
</evidence>
<keyword evidence="2" id="KW-1185">Reference proteome</keyword>
<dbReference type="Proteomes" id="UP000282674">
    <property type="component" value="Unassembled WGS sequence"/>
</dbReference>